<accession>A0A8X7NKQ4</accession>
<gene>
    <name evidence="8" type="ORF">FOB60_001506</name>
</gene>
<organism evidence="8 9">
    <name type="scientific">Candida parapsilosis</name>
    <name type="common">Yeast</name>
    <dbReference type="NCBI Taxonomy" id="5480"/>
    <lineage>
        <taxon>Eukaryota</taxon>
        <taxon>Fungi</taxon>
        <taxon>Dikarya</taxon>
        <taxon>Ascomycota</taxon>
        <taxon>Saccharomycotina</taxon>
        <taxon>Pichiomycetes</taxon>
        <taxon>Debaryomycetaceae</taxon>
        <taxon>Candida/Lodderomyces clade</taxon>
        <taxon>Candida</taxon>
    </lineage>
</organism>
<keyword evidence="5" id="KW-0539">Nucleus</keyword>
<dbReference type="GO" id="GO:0005664">
    <property type="term" value="C:nuclear origin of replication recognition complex"/>
    <property type="evidence" value="ECO:0007669"/>
    <property type="project" value="InterPro"/>
</dbReference>
<dbReference type="OrthoDB" id="5367324at2759"/>
<evidence type="ECO:0000259" key="7">
    <source>
        <dbReference type="Pfam" id="PF05460"/>
    </source>
</evidence>
<feature type="domain" description="ORC6 first cyclin-like" evidence="7">
    <location>
        <begin position="10"/>
        <end position="96"/>
    </location>
</feature>
<reference evidence="8" key="1">
    <citation type="submission" date="2020-03" db="EMBL/GenBank/DDBJ databases">
        <title>FDA dAtabase for Regulatory Grade micrObial Sequences (FDA-ARGOS): Supporting development and validation of Infectious Disease Dx tests.</title>
        <authorList>
            <person name="Campos J."/>
            <person name="Goldberg B."/>
            <person name="Tallon L."/>
            <person name="Sadzewicz L."/>
            <person name="Vavikolanu K."/>
            <person name="Mehta A."/>
            <person name="Aluvathingal J."/>
            <person name="Nadendla S."/>
            <person name="Nandy P."/>
            <person name="Geyer C."/>
            <person name="Yan Y."/>
            <person name="Sichtig H."/>
        </authorList>
    </citation>
    <scope>NUCLEOTIDE SEQUENCE [LARGE SCALE GENOMIC DNA]</scope>
    <source>
        <strain evidence="8">FDAARGOS_652</strain>
    </source>
</reference>
<evidence type="ECO:0000313" key="8">
    <source>
        <dbReference type="EMBL" id="KAF6056951.1"/>
    </source>
</evidence>
<evidence type="ECO:0000256" key="3">
    <source>
        <dbReference type="ARBA" id="ARBA00022705"/>
    </source>
</evidence>
<evidence type="ECO:0000256" key="1">
    <source>
        <dbReference type="ARBA" id="ARBA00004123"/>
    </source>
</evidence>
<comment type="similarity">
    <text evidence="2">Belongs to the ORC6 family.</text>
</comment>
<dbReference type="PIRSF" id="PIRSF022941">
    <property type="entry name" value="ORC6_fun"/>
    <property type="match status" value="1"/>
</dbReference>
<dbReference type="Pfam" id="PF05460">
    <property type="entry name" value="ORC6"/>
    <property type="match status" value="1"/>
</dbReference>
<dbReference type="EMBL" id="JABWAB010000003">
    <property type="protein sequence ID" value="KAF6056951.1"/>
    <property type="molecule type" value="Genomic_DNA"/>
</dbReference>
<evidence type="ECO:0000313" key="9">
    <source>
        <dbReference type="Proteomes" id="UP000590412"/>
    </source>
</evidence>
<dbReference type="InterPro" id="IPR008721">
    <property type="entry name" value="ORC6_cyclin_first"/>
</dbReference>
<dbReference type="GO" id="GO:0003677">
    <property type="term" value="F:DNA binding"/>
    <property type="evidence" value="ECO:0007669"/>
    <property type="project" value="UniProtKB-KW"/>
</dbReference>
<evidence type="ECO:0000256" key="2">
    <source>
        <dbReference type="ARBA" id="ARBA00010840"/>
    </source>
</evidence>
<evidence type="ECO:0000256" key="5">
    <source>
        <dbReference type="ARBA" id="ARBA00023242"/>
    </source>
</evidence>
<evidence type="ECO:0000256" key="4">
    <source>
        <dbReference type="ARBA" id="ARBA00023125"/>
    </source>
</evidence>
<dbReference type="GO" id="GO:0006260">
    <property type="term" value="P:DNA replication"/>
    <property type="evidence" value="ECO:0007669"/>
    <property type="project" value="UniProtKB-KW"/>
</dbReference>
<dbReference type="InterPro" id="IPR016811">
    <property type="entry name" value="ORC6_fun"/>
</dbReference>
<keyword evidence="4" id="KW-0238">DNA-binding</keyword>
<proteinExistence type="inferred from homology"/>
<sequence length="353" mass="40280">MASNQINQSIKDIIPSYSGENRRKLSTYIDSLYNISLRKSGSLPNNAEIGRYHLCTFVIAEKFQTIFNLPTPDVTKIPIKPQVVMRLLDDFRELVNQMSAASTPTSSPRKRQSTPLKNSAPNNPEKQSGSPLKKLKAAAVAGDLEENNDDDKPSSPPGKKTKSPFVNKTNTPTRGNYKYTFKLVSLSEFITFCNTFYIPSKYTVQMLSTFYSHKHKFAKKSDWSLACGIVYTAYIRINHRLLHDKIGAKAEFMNLLLQYQKGALSKASLQSWCTLIEEWIREEPWVQDIEKQYMYGNEALMEKTLNDEYIGMIGEGWDLMERFGAMIHGEVLYQSDTQNKYFATWSKKIVGDL</sequence>
<dbReference type="Proteomes" id="UP000590412">
    <property type="component" value="Unassembled WGS sequence"/>
</dbReference>
<feature type="region of interest" description="Disordered" evidence="6">
    <location>
        <begin position="99"/>
        <end position="169"/>
    </location>
</feature>
<name>A0A8X7NKQ4_CANPA</name>
<feature type="compositionally biased region" description="Polar residues" evidence="6">
    <location>
        <begin position="99"/>
        <end position="130"/>
    </location>
</feature>
<evidence type="ECO:0000256" key="6">
    <source>
        <dbReference type="SAM" id="MobiDB-lite"/>
    </source>
</evidence>
<dbReference type="AlphaFoldDB" id="A0A8X7NKQ4"/>
<comment type="subcellular location">
    <subcellularLocation>
        <location evidence="1">Nucleus</location>
    </subcellularLocation>
</comment>
<protein>
    <submittedName>
        <fullName evidence="8">Origin recognition complex subunit 6 (ORC6) family protein</fullName>
    </submittedName>
</protein>
<keyword evidence="3" id="KW-0235">DNA replication</keyword>
<comment type="caution">
    <text evidence="8">The sequence shown here is derived from an EMBL/GenBank/DDBJ whole genome shotgun (WGS) entry which is preliminary data.</text>
</comment>